<dbReference type="EMBL" id="JAATIQ010000005">
    <property type="protein sequence ID" value="KAF4403075.1"/>
    <property type="molecule type" value="Genomic_DNA"/>
</dbReference>
<feature type="compositionally biased region" description="Low complexity" evidence="1">
    <location>
        <begin position="28"/>
        <end position="46"/>
    </location>
</feature>
<protein>
    <submittedName>
        <fullName evidence="2">Uncharacterized protein</fullName>
    </submittedName>
</protein>
<feature type="region of interest" description="Disordered" evidence="1">
    <location>
        <begin position="20"/>
        <end position="46"/>
    </location>
</feature>
<keyword evidence="3" id="KW-1185">Reference proteome</keyword>
<organism evidence="2 3">
    <name type="scientific">Cannabis sativa</name>
    <name type="common">Hemp</name>
    <name type="synonym">Marijuana</name>
    <dbReference type="NCBI Taxonomy" id="3483"/>
    <lineage>
        <taxon>Eukaryota</taxon>
        <taxon>Viridiplantae</taxon>
        <taxon>Streptophyta</taxon>
        <taxon>Embryophyta</taxon>
        <taxon>Tracheophyta</taxon>
        <taxon>Spermatophyta</taxon>
        <taxon>Magnoliopsida</taxon>
        <taxon>eudicotyledons</taxon>
        <taxon>Gunneridae</taxon>
        <taxon>Pentapetalae</taxon>
        <taxon>rosids</taxon>
        <taxon>fabids</taxon>
        <taxon>Rosales</taxon>
        <taxon>Cannabaceae</taxon>
        <taxon>Cannabis</taxon>
    </lineage>
</organism>
<gene>
    <name evidence="2" type="ORF">G4B88_027846</name>
</gene>
<dbReference type="InterPro" id="IPR050747">
    <property type="entry name" value="Mitochondrial_chaperone_BCS1"/>
</dbReference>
<evidence type="ECO:0000313" key="3">
    <source>
        <dbReference type="Proteomes" id="UP000583929"/>
    </source>
</evidence>
<dbReference type="Proteomes" id="UP000583929">
    <property type="component" value="Unassembled WGS sequence"/>
</dbReference>
<dbReference type="SUPFAM" id="SSF52540">
    <property type="entry name" value="P-loop containing nucleoside triphosphate hydrolases"/>
    <property type="match status" value="1"/>
</dbReference>
<dbReference type="Gene3D" id="3.40.50.300">
    <property type="entry name" value="P-loop containing nucleotide triphosphate hydrolases"/>
    <property type="match status" value="1"/>
</dbReference>
<sequence length="160" mass="18500">MDTVIYSEWKNRYERNAQRSEEKILTLPTSSQVPNQTTSSSTSTPPNRFVILSSAPEFVGPIKNLTPMESNEIGHRKKEIKLHLNLSGEKERWRSIPFTYPINFETIVLDAELKTKIKQFYHRLGHVWKRSYLLYGASGTGKTSFIAAMARFFCYDGYEI</sequence>
<comment type="caution">
    <text evidence="2">The sequence shown here is derived from an EMBL/GenBank/DDBJ whole genome shotgun (WGS) entry which is preliminary data.</text>
</comment>
<dbReference type="InterPro" id="IPR027417">
    <property type="entry name" value="P-loop_NTPase"/>
</dbReference>
<dbReference type="AlphaFoldDB" id="A0A7J6I7D9"/>
<reference evidence="2 3" key="1">
    <citation type="journal article" date="2020" name="bioRxiv">
        <title>Sequence and annotation of 42 cannabis genomes reveals extensive copy number variation in cannabinoid synthesis and pathogen resistance genes.</title>
        <authorList>
            <person name="Mckernan K.J."/>
            <person name="Helbert Y."/>
            <person name="Kane L.T."/>
            <person name="Ebling H."/>
            <person name="Zhang L."/>
            <person name="Liu B."/>
            <person name="Eaton Z."/>
            <person name="Mclaughlin S."/>
            <person name="Kingan S."/>
            <person name="Baybayan P."/>
            <person name="Concepcion G."/>
            <person name="Jordan M."/>
            <person name="Riva A."/>
            <person name="Barbazuk W."/>
            <person name="Harkins T."/>
        </authorList>
    </citation>
    <scope>NUCLEOTIDE SEQUENCE [LARGE SCALE GENOMIC DNA]</scope>
    <source>
        <strain evidence="3">cv. Jamaican Lion 4</strain>
        <tissue evidence="2">Leaf</tissue>
    </source>
</reference>
<evidence type="ECO:0000313" key="2">
    <source>
        <dbReference type="EMBL" id="KAF4403075.1"/>
    </source>
</evidence>
<dbReference type="PANTHER" id="PTHR23070">
    <property type="entry name" value="BCS1 AAA-TYPE ATPASE"/>
    <property type="match status" value="1"/>
</dbReference>
<name>A0A7J6I7D9_CANSA</name>
<accession>A0A7J6I7D9</accession>
<proteinExistence type="predicted"/>
<evidence type="ECO:0000256" key="1">
    <source>
        <dbReference type="SAM" id="MobiDB-lite"/>
    </source>
</evidence>